<name>A0ABQ3ABY6_9ACTN</name>
<dbReference type="RefSeq" id="WP_190027793.1">
    <property type="nucleotide sequence ID" value="NZ_BMUU01000006.1"/>
</dbReference>
<dbReference type="PANTHER" id="PTHR37017:SF11">
    <property type="entry name" value="ESTERASE_LIPASE_THIOESTERASE DOMAIN-CONTAINING PROTEIN"/>
    <property type="match status" value="1"/>
</dbReference>
<protein>
    <recommendedName>
        <fullName evidence="1">AB hydrolase-1 domain-containing protein</fullName>
    </recommendedName>
</protein>
<accession>A0ABQ3ABY6</accession>
<proteinExistence type="predicted"/>
<evidence type="ECO:0000259" key="1">
    <source>
        <dbReference type="Pfam" id="PF12697"/>
    </source>
</evidence>
<comment type="caution">
    <text evidence="2">The sequence shown here is derived from an EMBL/GenBank/DDBJ whole genome shotgun (WGS) entry which is preliminary data.</text>
</comment>
<sequence>MNATNSQSPTIVLVHGALTDASVWHGVIRLTQAAGHHVVAPSLPLRGLASDAAYLASFLESVPGPIVLVAHSYAGSVISHPATLDPKVKALVFIAAFQPDAGESSAELNEKFPGSKLGPATTTVVPRPGGNDMYLKPEAFGEVYAGDVAPDVVSVMAAAQRPIDPAALGEPLPARATWHDLPSWALVSTRDLSLPPQLLGFTARRAGSHIVEVESSHAVPVSHPREVTEVVLEAVRCALS</sequence>
<dbReference type="GeneID" id="96291858"/>
<evidence type="ECO:0000313" key="3">
    <source>
        <dbReference type="Proteomes" id="UP000600946"/>
    </source>
</evidence>
<dbReference type="PANTHER" id="PTHR37017">
    <property type="entry name" value="AB HYDROLASE-1 DOMAIN-CONTAINING PROTEIN-RELATED"/>
    <property type="match status" value="1"/>
</dbReference>
<feature type="domain" description="AB hydrolase-1" evidence="1">
    <location>
        <begin position="11"/>
        <end position="229"/>
    </location>
</feature>
<gene>
    <name evidence="2" type="ORF">GCM10010326_39160</name>
</gene>
<dbReference type="Gene3D" id="3.40.50.1820">
    <property type="entry name" value="alpha/beta hydrolase"/>
    <property type="match status" value="1"/>
</dbReference>
<organism evidence="2 3">
    <name type="scientific">Streptomyces xanthochromogenes</name>
    <dbReference type="NCBI Taxonomy" id="67384"/>
    <lineage>
        <taxon>Bacteria</taxon>
        <taxon>Bacillati</taxon>
        <taxon>Actinomycetota</taxon>
        <taxon>Actinomycetes</taxon>
        <taxon>Kitasatosporales</taxon>
        <taxon>Streptomycetaceae</taxon>
        <taxon>Streptomyces</taxon>
    </lineage>
</organism>
<dbReference type="SUPFAM" id="SSF53474">
    <property type="entry name" value="alpha/beta-Hydrolases"/>
    <property type="match status" value="1"/>
</dbReference>
<dbReference type="InterPro" id="IPR000073">
    <property type="entry name" value="AB_hydrolase_1"/>
</dbReference>
<reference evidence="3" key="1">
    <citation type="journal article" date="2019" name="Int. J. Syst. Evol. Microbiol.">
        <title>The Global Catalogue of Microorganisms (GCM) 10K type strain sequencing project: providing services to taxonomists for standard genome sequencing and annotation.</title>
        <authorList>
            <consortium name="The Broad Institute Genomics Platform"/>
            <consortium name="The Broad Institute Genome Sequencing Center for Infectious Disease"/>
            <person name="Wu L."/>
            <person name="Ma J."/>
        </authorList>
    </citation>
    <scope>NUCLEOTIDE SEQUENCE [LARGE SCALE GENOMIC DNA]</scope>
    <source>
        <strain evidence="3">JCM 4594</strain>
    </source>
</reference>
<dbReference type="Pfam" id="PF12697">
    <property type="entry name" value="Abhydrolase_6"/>
    <property type="match status" value="1"/>
</dbReference>
<dbReference type="InterPro" id="IPR052897">
    <property type="entry name" value="Sec-Metab_Biosynth_Hydrolase"/>
</dbReference>
<keyword evidence="3" id="KW-1185">Reference proteome</keyword>
<dbReference type="InterPro" id="IPR029058">
    <property type="entry name" value="AB_hydrolase_fold"/>
</dbReference>
<dbReference type="Proteomes" id="UP000600946">
    <property type="component" value="Unassembled WGS sequence"/>
</dbReference>
<dbReference type="EMBL" id="BMUU01000006">
    <property type="protein sequence ID" value="GGY41189.1"/>
    <property type="molecule type" value="Genomic_DNA"/>
</dbReference>
<evidence type="ECO:0000313" key="2">
    <source>
        <dbReference type="EMBL" id="GGY41189.1"/>
    </source>
</evidence>